<dbReference type="InterPro" id="IPR038157">
    <property type="entry name" value="FeoA_core_dom"/>
</dbReference>
<evidence type="ECO:0000259" key="2">
    <source>
        <dbReference type="SMART" id="SM00899"/>
    </source>
</evidence>
<dbReference type="PANTHER" id="PTHR43151">
    <property type="entry name" value="FEOA FAMILY PROTEIN"/>
    <property type="match status" value="1"/>
</dbReference>
<protein>
    <submittedName>
        <fullName evidence="3">Ferrous iron transport protein A</fullName>
    </submittedName>
</protein>
<dbReference type="EMBL" id="DQZW01000136">
    <property type="protein sequence ID" value="HDL89832.1"/>
    <property type="molecule type" value="Genomic_DNA"/>
</dbReference>
<gene>
    <name evidence="3" type="ORF">ENG14_02900</name>
</gene>
<dbReference type="InterPro" id="IPR008988">
    <property type="entry name" value="Transcriptional_repressor_C"/>
</dbReference>
<feature type="domain" description="Ferrous iron transporter FeoA-like" evidence="2">
    <location>
        <begin position="11"/>
        <end position="82"/>
    </location>
</feature>
<dbReference type="GO" id="GO:0046914">
    <property type="term" value="F:transition metal ion binding"/>
    <property type="evidence" value="ECO:0007669"/>
    <property type="project" value="InterPro"/>
</dbReference>
<dbReference type="PANTHER" id="PTHR43151:SF1">
    <property type="entry name" value="SSR2333 PROTEIN"/>
    <property type="match status" value="1"/>
</dbReference>
<keyword evidence="1" id="KW-0408">Iron</keyword>
<organism evidence="3">
    <name type="scientific">Thermodesulforhabdus norvegica</name>
    <dbReference type="NCBI Taxonomy" id="39841"/>
    <lineage>
        <taxon>Bacteria</taxon>
        <taxon>Pseudomonadati</taxon>
        <taxon>Thermodesulfobacteriota</taxon>
        <taxon>Syntrophobacteria</taxon>
        <taxon>Syntrophobacterales</taxon>
        <taxon>Thermodesulforhabdaceae</taxon>
        <taxon>Thermodesulforhabdus</taxon>
    </lineage>
</organism>
<name>A0A7C0WUB1_9BACT</name>
<dbReference type="AlphaFoldDB" id="A0A7C0WUB1"/>
<accession>A0A7C0WUB1</accession>
<dbReference type="SMART" id="SM00899">
    <property type="entry name" value="FeoA"/>
    <property type="match status" value="1"/>
</dbReference>
<evidence type="ECO:0000256" key="1">
    <source>
        <dbReference type="ARBA" id="ARBA00023004"/>
    </source>
</evidence>
<dbReference type="Proteomes" id="UP000886355">
    <property type="component" value="Unassembled WGS sequence"/>
</dbReference>
<dbReference type="Pfam" id="PF04023">
    <property type="entry name" value="FeoA"/>
    <property type="match status" value="1"/>
</dbReference>
<dbReference type="Gene3D" id="2.30.30.90">
    <property type="match status" value="1"/>
</dbReference>
<proteinExistence type="predicted"/>
<dbReference type="InterPro" id="IPR053184">
    <property type="entry name" value="FeoA-like"/>
</dbReference>
<comment type="caution">
    <text evidence="3">The sequence shown here is derived from an EMBL/GenBank/DDBJ whole genome shotgun (WGS) entry which is preliminary data.</text>
</comment>
<dbReference type="SUPFAM" id="SSF50037">
    <property type="entry name" value="C-terminal domain of transcriptional repressors"/>
    <property type="match status" value="1"/>
</dbReference>
<evidence type="ECO:0000313" key="3">
    <source>
        <dbReference type="EMBL" id="HDL89832.1"/>
    </source>
</evidence>
<reference evidence="3" key="1">
    <citation type="journal article" date="2020" name="mSystems">
        <title>Genome- and Community-Level Interaction Insights into Carbon Utilization and Element Cycling Functions of Hydrothermarchaeota in Hydrothermal Sediment.</title>
        <authorList>
            <person name="Zhou Z."/>
            <person name="Liu Y."/>
            <person name="Xu W."/>
            <person name="Pan J."/>
            <person name="Luo Z.H."/>
            <person name="Li M."/>
        </authorList>
    </citation>
    <scope>NUCLEOTIDE SEQUENCE [LARGE SCALE GENOMIC DNA]</scope>
    <source>
        <strain evidence="3">HyVt-19</strain>
    </source>
</reference>
<sequence length="83" mass="9077">MKGRSIYHSEIPLPEAEPGASVRITRIEGGRRLCARLAHMGIYPGTIMEVISSGRGAPCIVRVRNATISLGRGMSRKIIVYKL</sequence>
<dbReference type="InterPro" id="IPR007167">
    <property type="entry name" value="Fe-transptr_FeoA-like"/>
</dbReference>